<dbReference type="AlphaFoldDB" id="W1YTP0"/>
<reference evidence="1" key="1">
    <citation type="submission" date="2013-12" db="EMBL/GenBank/DDBJ databases">
        <title>A Varibaculum cambriense genome reconstructed from a premature infant gut community with otherwise low bacterial novelty that shifts toward anaerobic metabolism during the third week of life.</title>
        <authorList>
            <person name="Brown C.T."/>
            <person name="Sharon I."/>
            <person name="Thomas B.C."/>
            <person name="Castelle C.J."/>
            <person name="Morowitz M.J."/>
            <person name="Banfield J.F."/>
        </authorList>
    </citation>
    <scope>NUCLEOTIDE SEQUENCE</scope>
</reference>
<feature type="non-terminal residue" evidence="1">
    <location>
        <position position="128"/>
    </location>
</feature>
<proteinExistence type="predicted"/>
<sequence length="128" mass="12797">RGASPGDTVTVKLGTHVLTGIVLADGSWNVALDPAVTRTLDRGANTIFVTVTDTAGNTGAASRAITLVGVSPLITINTVSGDDIISGAEKGAPLTLTGSTQQAETGQTVTVTLAGQSFTTTVQADGSW</sequence>
<organism evidence="1">
    <name type="scientific">human gut metagenome</name>
    <dbReference type="NCBI Taxonomy" id="408170"/>
    <lineage>
        <taxon>unclassified sequences</taxon>
        <taxon>metagenomes</taxon>
        <taxon>organismal metagenomes</taxon>
    </lineage>
</organism>
<comment type="caution">
    <text evidence="1">The sequence shown here is derived from an EMBL/GenBank/DDBJ whole genome shotgun (WGS) entry which is preliminary data.</text>
</comment>
<feature type="non-terminal residue" evidence="1">
    <location>
        <position position="1"/>
    </location>
</feature>
<dbReference type="NCBIfam" id="NF033510">
    <property type="entry name" value="Ca_tandemer"/>
    <property type="match status" value="2"/>
</dbReference>
<gene>
    <name evidence="1" type="ORF">Q604_UNBC00197G0001</name>
</gene>
<dbReference type="EMBL" id="AZMM01000197">
    <property type="protein sequence ID" value="ETJ45822.1"/>
    <property type="molecule type" value="Genomic_DNA"/>
</dbReference>
<evidence type="ECO:0000313" key="1">
    <source>
        <dbReference type="EMBL" id="ETJ45822.1"/>
    </source>
</evidence>
<dbReference type="InterPro" id="IPR049826">
    <property type="entry name" value="Ig-like_ice"/>
</dbReference>
<accession>W1YTP0</accession>
<dbReference type="InterPro" id="IPR013783">
    <property type="entry name" value="Ig-like_fold"/>
</dbReference>
<dbReference type="NCBIfam" id="NF012196">
    <property type="entry name" value="Ig_like_ice"/>
    <property type="match status" value="1"/>
</dbReference>
<protein>
    <submittedName>
        <fullName evidence="1">Adhesin for cattle intestine colonization</fullName>
    </submittedName>
</protein>
<dbReference type="Gene3D" id="2.60.40.10">
    <property type="entry name" value="Immunoglobulins"/>
    <property type="match status" value="2"/>
</dbReference>
<name>W1YTP0_9ZZZZ</name>